<reference evidence="1 2" key="1">
    <citation type="journal article" date="2021" name="Elife">
        <title>Chloroplast acquisition without the gene transfer in kleptoplastic sea slugs, Plakobranchus ocellatus.</title>
        <authorList>
            <person name="Maeda T."/>
            <person name="Takahashi S."/>
            <person name="Yoshida T."/>
            <person name="Shimamura S."/>
            <person name="Takaki Y."/>
            <person name="Nagai Y."/>
            <person name="Toyoda A."/>
            <person name="Suzuki Y."/>
            <person name="Arimoto A."/>
            <person name="Ishii H."/>
            <person name="Satoh N."/>
            <person name="Nishiyama T."/>
            <person name="Hasebe M."/>
            <person name="Maruyama T."/>
            <person name="Minagawa J."/>
            <person name="Obokata J."/>
            <person name="Shigenobu S."/>
        </authorList>
    </citation>
    <scope>NUCLEOTIDE SEQUENCE [LARGE SCALE GENOMIC DNA]</scope>
</reference>
<evidence type="ECO:0000313" key="1">
    <source>
        <dbReference type="EMBL" id="GFO27598.1"/>
    </source>
</evidence>
<dbReference type="AlphaFoldDB" id="A0AAV4C9D1"/>
<organism evidence="1 2">
    <name type="scientific">Plakobranchus ocellatus</name>
    <dbReference type="NCBI Taxonomy" id="259542"/>
    <lineage>
        <taxon>Eukaryota</taxon>
        <taxon>Metazoa</taxon>
        <taxon>Spiralia</taxon>
        <taxon>Lophotrochozoa</taxon>
        <taxon>Mollusca</taxon>
        <taxon>Gastropoda</taxon>
        <taxon>Heterobranchia</taxon>
        <taxon>Euthyneura</taxon>
        <taxon>Panpulmonata</taxon>
        <taxon>Sacoglossa</taxon>
        <taxon>Placobranchoidea</taxon>
        <taxon>Plakobranchidae</taxon>
        <taxon>Plakobranchus</taxon>
    </lineage>
</organism>
<gene>
    <name evidence="1" type="ORF">PoB_005410300</name>
</gene>
<proteinExistence type="predicted"/>
<dbReference type="Proteomes" id="UP000735302">
    <property type="component" value="Unassembled WGS sequence"/>
</dbReference>
<dbReference type="EMBL" id="BLXT01005934">
    <property type="protein sequence ID" value="GFO27598.1"/>
    <property type="molecule type" value="Genomic_DNA"/>
</dbReference>
<evidence type="ECO:0000313" key="2">
    <source>
        <dbReference type="Proteomes" id="UP000735302"/>
    </source>
</evidence>
<name>A0AAV4C9D1_9GAST</name>
<protein>
    <submittedName>
        <fullName evidence="1">Uncharacterized protein</fullName>
    </submittedName>
</protein>
<comment type="caution">
    <text evidence="1">The sequence shown here is derived from an EMBL/GenBank/DDBJ whole genome shotgun (WGS) entry which is preliminary data.</text>
</comment>
<accession>A0AAV4C9D1</accession>
<keyword evidence="2" id="KW-1185">Reference proteome</keyword>
<sequence length="114" mass="12791">MLIFKPPSEITIHRKTGCRAIPSTSIVTFTNDEPCVDSSFNILHVYVKITVENVENILVLDAQAAGHEQIVVRPGFVSLADDFVLKECVWSVQVPWVATAYIYYRLYDGGCNKN</sequence>